<name>A0A2T6C105_9FLAO</name>
<keyword evidence="4" id="KW-1185">Reference proteome</keyword>
<dbReference type="InterPro" id="IPR029044">
    <property type="entry name" value="Nucleotide-diphossugar_trans"/>
</dbReference>
<comment type="caution">
    <text evidence="3">The sequence shown here is derived from an EMBL/GenBank/DDBJ whole genome shotgun (WGS) entry which is preliminary data.</text>
</comment>
<dbReference type="SUPFAM" id="SSF53448">
    <property type="entry name" value="Nucleotide-diphospho-sugar transferases"/>
    <property type="match status" value="1"/>
</dbReference>
<sequence>MNRKISALAITYNEEDNIEKYIAQLSFADEIIIVDSFSTDNTVELAKKHNVTLIQRTFDDFSSQKNFAIDQATHDWITFFDLDEEIPTALADEIVATVNSENPFKVYHVKRDFHFMGKRMKYSGFQTDISVRLFHKKYGRYNGKPVHETIETTEKIGKLKHAVKHQTYKNFDNYNQKLSHYSRLQAEALYKKNVRPNAYHFFFRPWYRFVHQYFLRLGILDGKEGFILCYVHAFSVFKRYLQLWTMYRKID</sequence>
<dbReference type="Pfam" id="PF00535">
    <property type="entry name" value="Glycos_transf_2"/>
    <property type="match status" value="1"/>
</dbReference>
<accession>A0A2T6C105</accession>
<comment type="similarity">
    <text evidence="1">Belongs to the glycosyltransferase 2 family. WaaE/KdtX subfamily.</text>
</comment>
<keyword evidence="3" id="KW-0808">Transferase</keyword>
<evidence type="ECO:0000313" key="3">
    <source>
        <dbReference type="EMBL" id="PTX61917.1"/>
    </source>
</evidence>
<dbReference type="RefSeq" id="WP_108114154.1">
    <property type="nucleotide sequence ID" value="NZ_QBKT01000003.1"/>
</dbReference>
<dbReference type="OrthoDB" id="9815923at2"/>
<dbReference type="Gene3D" id="3.90.550.10">
    <property type="entry name" value="Spore Coat Polysaccharide Biosynthesis Protein SpsA, Chain A"/>
    <property type="match status" value="1"/>
</dbReference>
<gene>
    <name evidence="3" type="ORF">C8N46_10314</name>
</gene>
<dbReference type="Proteomes" id="UP000244090">
    <property type="component" value="Unassembled WGS sequence"/>
</dbReference>
<organism evidence="3 4">
    <name type="scientific">Kordia periserrulae</name>
    <dbReference type="NCBI Taxonomy" id="701523"/>
    <lineage>
        <taxon>Bacteria</taxon>
        <taxon>Pseudomonadati</taxon>
        <taxon>Bacteroidota</taxon>
        <taxon>Flavobacteriia</taxon>
        <taxon>Flavobacteriales</taxon>
        <taxon>Flavobacteriaceae</taxon>
        <taxon>Kordia</taxon>
    </lineage>
</organism>
<proteinExistence type="inferred from homology"/>
<dbReference type="CDD" id="cd02511">
    <property type="entry name" value="Beta4Glucosyltransferase"/>
    <property type="match status" value="1"/>
</dbReference>
<evidence type="ECO:0000313" key="4">
    <source>
        <dbReference type="Proteomes" id="UP000244090"/>
    </source>
</evidence>
<dbReference type="GO" id="GO:0016740">
    <property type="term" value="F:transferase activity"/>
    <property type="evidence" value="ECO:0007669"/>
    <property type="project" value="UniProtKB-KW"/>
</dbReference>
<reference evidence="3 4" key="1">
    <citation type="submission" date="2018-04" db="EMBL/GenBank/DDBJ databases">
        <title>Genomic Encyclopedia of Archaeal and Bacterial Type Strains, Phase II (KMG-II): from individual species to whole genera.</title>
        <authorList>
            <person name="Goeker M."/>
        </authorList>
    </citation>
    <scope>NUCLEOTIDE SEQUENCE [LARGE SCALE GENOMIC DNA]</scope>
    <source>
        <strain evidence="3 4">DSM 25731</strain>
    </source>
</reference>
<protein>
    <submittedName>
        <fullName evidence="3">Glycosyltransferase involved in cell wall biosynthesis</fullName>
    </submittedName>
</protein>
<dbReference type="EMBL" id="QBKT01000003">
    <property type="protein sequence ID" value="PTX61917.1"/>
    <property type="molecule type" value="Genomic_DNA"/>
</dbReference>
<dbReference type="PANTHER" id="PTHR43630:SF2">
    <property type="entry name" value="GLYCOSYLTRANSFERASE"/>
    <property type="match status" value="1"/>
</dbReference>
<dbReference type="PANTHER" id="PTHR43630">
    <property type="entry name" value="POLY-BETA-1,6-N-ACETYL-D-GLUCOSAMINE SYNTHASE"/>
    <property type="match status" value="1"/>
</dbReference>
<dbReference type="AlphaFoldDB" id="A0A2T6C105"/>
<evidence type="ECO:0000256" key="1">
    <source>
        <dbReference type="ARBA" id="ARBA00038494"/>
    </source>
</evidence>
<feature type="domain" description="Glycosyltransferase 2-like" evidence="2">
    <location>
        <begin position="8"/>
        <end position="123"/>
    </location>
</feature>
<dbReference type="InterPro" id="IPR001173">
    <property type="entry name" value="Glyco_trans_2-like"/>
</dbReference>
<evidence type="ECO:0000259" key="2">
    <source>
        <dbReference type="Pfam" id="PF00535"/>
    </source>
</evidence>